<dbReference type="SUPFAM" id="SSF52200">
    <property type="entry name" value="Toll/Interleukin receptor TIR domain"/>
    <property type="match status" value="1"/>
</dbReference>
<gene>
    <name evidence="2" type="ORF">C5F46_13580</name>
</gene>
<dbReference type="AlphaFoldDB" id="A0A2T4JDA6"/>
<dbReference type="InterPro" id="IPR000157">
    <property type="entry name" value="TIR_dom"/>
</dbReference>
<dbReference type="EMBL" id="PZKF01000041">
    <property type="protein sequence ID" value="PTE15798.1"/>
    <property type="molecule type" value="Genomic_DNA"/>
</dbReference>
<dbReference type="Proteomes" id="UP000241899">
    <property type="component" value="Unassembled WGS sequence"/>
</dbReference>
<reference evidence="2 3" key="1">
    <citation type="submission" date="2018-03" db="EMBL/GenBank/DDBJ databases">
        <title>Rhodobacter veldkampii.</title>
        <authorList>
            <person name="Meyer T.E."/>
            <person name="Miller S."/>
            <person name="Lodha T."/>
            <person name="Gandham S."/>
            <person name="Chintalapati S."/>
            <person name="Chintalapati V.R."/>
        </authorList>
    </citation>
    <scope>NUCLEOTIDE SEQUENCE [LARGE SCALE GENOMIC DNA]</scope>
    <source>
        <strain evidence="2 3">DSM 11550</strain>
    </source>
</reference>
<feature type="domain" description="TIR" evidence="1">
    <location>
        <begin position="1"/>
        <end position="142"/>
    </location>
</feature>
<dbReference type="OrthoDB" id="1426235at2"/>
<sequence>MTKVFFSYSHKDESLRDMLQTHLAGLQHKGLIETWHDRRIGAGDEFENAIDQNLNDADIILLLVSSDFIGSKYCYDIEMRRAIERHEAREARVIPVILRHCDWHDLPFGKLMAAPRDGKAIKSWPDIDEAFLDVVQQIKAALPKPELTQTRPASAPRAVAAPVVHRPRSGNLSVRKSFSDADKESFLEEAFAYIAAYFENSLQELEARNTGLTTKFRQIDANRFTAVIYKDGTAVSHCKISLGTGMFRDASITYSANDQVNDGSYNEALNVEADDQHIYMKSMGMAFHYNSREKKLTQEGGADLYWAIFIGPLQ</sequence>
<protein>
    <recommendedName>
        <fullName evidence="1">TIR domain-containing protein</fullName>
    </recommendedName>
</protein>
<organism evidence="2 3">
    <name type="scientific">Phaeovulum veldkampii DSM 11550</name>
    <dbReference type="NCBI Taxonomy" id="1185920"/>
    <lineage>
        <taxon>Bacteria</taxon>
        <taxon>Pseudomonadati</taxon>
        <taxon>Pseudomonadota</taxon>
        <taxon>Alphaproteobacteria</taxon>
        <taxon>Rhodobacterales</taxon>
        <taxon>Paracoccaceae</taxon>
        <taxon>Phaeovulum</taxon>
    </lineage>
</organism>
<evidence type="ECO:0000313" key="3">
    <source>
        <dbReference type="Proteomes" id="UP000241899"/>
    </source>
</evidence>
<evidence type="ECO:0000259" key="1">
    <source>
        <dbReference type="PROSITE" id="PS50104"/>
    </source>
</evidence>
<dbReference type="InterPro" id="IPR035897">
    <property type="entry name" value="Toll_tir_struct_dom_sf"/>
</dbReference>
<keyword evidence="3" id="KW-1185">Reference proteome</keyword>
<evidence type="ECO:0000313" key="2">
    <source>
        <dbReference type="EMBL" id="PTE15798.1"/>
    </source>
</evidence>
<dbReference type="PROSITE" id="PS50104">
    <property type="entry name" value="TIR"/>
    <property type="match status" value="1"/>
</dbReference>
<dbReference type="GO" id="GO:0007165">
    <property type="term" value="P:signal transduction"/>
    <property type="evidence" value="ECO:0007669"/>
    <property type="project" value="InterPro"/>
</dbReference>
<name>A0A2T4JDA6_9RHOB</name>
<dbReference type="RefSeq" id="WP_107325886.1">
    <property type="nucleotide sequence ID" value="NZ_NHSP01000051.1"/>
</dbReference>
<accession>A0A2T4JDA6</accession>
<comment type="caution">
    <text evidence="2">The sequence shown here is derived from an EMBL/GenBank/DDBJ whole genome shotgun (WGS) entry which is preliminary data.</text>
</comment>
<proteinExistence type="predicted"/>
<dbReference type="SMART" id="SM00255">
    <property type="entry name" value="TIR"/>
    <property type="match status" value="1"/>
</dbReference>
<dbReference type="Pfam" id="PF13676">
    <property type="entry name" value="TIR_2"/>
    <property type="match status" value="1"/>
</dbReference>
<dbReference type="Gene3D" id="3.40.50.10140">
    <property type="entry name" value="Toll/interleukin-1 receptor homology (TIR) domain"/>
    <property type="match status" value="1"/>
</dbReference>